<sequence length="129" mass="14250">MQRGAPRSTLSPDCSSDTAWPPIREQMSITSHGTEIHKLVFFSITCLSIRSRLVLWAKGCLSPWIFEFLSFDIYWVSQSVSGIEFAANGSAQCPFAYTEIVKAGNLPAALLQKGDWSATKCPSENPFES</sequence>
<dbReference type="AlphaFoldDB" id="A0A0H5R3D2"/>
<evidence type="ECO:0000313" key="1">
    <source>
        <dbReference type="EMBL" id="CRZ02484.1"/>
    </source>
</evidence>
<reference evidence="1" key="1">
    <citation type="submission" date="2015-04" db="EMBL/GenBank/DDBJ databases">
        <title>The genome sequence of the plant pathogenic Rhizarian Plasmodiophora brassicae reveals insights in its biotrophic life cycle and the origin of chitin synthesis.</title>
        <authorList>
            <person name="Schwelm A."/>
            <person name="Fogelqvist J."/>
            <person name="Knaust A."/>
            <person name="Julke S."/>
            <person name="Lilja T."/>
            <person name="Dhandapani V."/>
            <person name="Bonilla-Rosso G."/>
            <person name="Karlsson M."/>
            <person name="Shevchenko A."/>
            <person name="Choi S.R."/>
            <person name="Kim H.G."/>
            <person name="Park J.Y."/>
            <person name="Lim Y.P."/>
            <person name="Ludwig-Muller J."/>
            <person name="Dixelius C."/>
        </authorList>
    </citation>
    <scope>NUCLEOTIDE SEQUENCE</scope>
    <source>
        <tissue evidence="1">Potato root galls</tissue>
    </source>
</reference>
<organism evidence="1">
    <name type="scientific">Spongospora subterranea</name>
    <dbReference type="NCBI Taxonomy" id="70186"/>
    <lineage>
        <taxon>Eukaryota</taxon>
        <taxon>Sar</taxon>
        <taxon>Rhizaria</taxon>
        <taxon>Endomyxa</taxon>
        <taxon>Phytomyxea</taxon>
        <taxon>Plasmodiophorida</taxon>
        <taxon>Plasmodiophoridae</taxon>
        <taxon>Spongospora</taxon>
    </lineage>
</organism>
<protein>
    <submittedName>
        <fullName evidence="1">Uncharacterized protein</fullName>
    </submittedName>
</protein>
<dbReference type="EMBL" id="HACM01002042">
    <property type="protein sequence ID" value="CRZ02484.1"/>
    <property type="molecule type" value="Transcribed_RNA"/>
</dbReference>
<proteinExistence type="predicted"/>
<accession>A0A0H5R3D2</accession>
<name>A0A0H5R3D2_9EUKA</name>